<keyword evidence="2" id="KW-1185">Reference proteome</keyword>
<gene>
    <name evidence="1" type="ORF">PHYSODRAFT_287114</name>
</gene>
<dbReference type="InParanoid" id="G5A1D7"/>
<dbReference type="Proteomes" id="UP000002640">
    <property type="component" value="Unassembled WGS sequence"/>
</dbReference>
<proteinExistence type="predicted"/>
<dbReference type="KEGG" id="psoj:PHYSODRAFT_287114"/>
<dbReference type="GeneID" id="20640557"/>
<sequence length="69" mass="7409">GTGAARGRRRRLRSKRAATLWVVATVVGDPDFDHSFKLAAGDRGSSAQATPPRRHLGAVLRDPAVIRCC</sequence>
<evidence type="ECO:0000313" key="1">
    <source>
        <dbReference type="EMBL" id="EGZ10736.1"/>
    </source>
</evidence>
<protein>
    <submittedName>
        <fullName evidence="1">Uncharacterized protein</fullName>
    </submittedName>
</protein>
<evidence type="ECO:0000313" key="2">
    <source>
        <dbReference type="Proteomes" id="UP000002640"/>
    </source>
</evidence>
<dbReference type="RefSeq" id="XP_009533481.1">
    <property type="nucleotide sequence ID" value="XM_009535186.1"/>
</dbReference>
<reference evidence="1 2" key="1">
    <citation type="journal article" date="2006" name="Science">
        <title>Phytophthora genome sequences uncover evolutionary origins and mechanisms of pathogenesis.</title>
        <authorList>
            <person name="Tyler B.M."/>
            <person name="Tripathy S."/>
            <person name="Zhang X."/>
            <person name="Dehal P."/>
            <person name="Jiang R.H."/>
            <person name="Aerts A."/>
            <person name="Arredondo F.D."/>
            <person name="Baxter L."/>
            <person name="Bensasson D."/>
            <person name="Beynon J.L."/>
            <person name="Chapman J."/>
            <person name="Damasceno C.M."/>
            <person name="Dorrance A.E."/>
            <person name="Dou D."/>
            <person name="Dickerman A.W."/>
            <person name="Dubchak I.L."/>
            <person name="Garbelotto M."/>
            <person name="Gijzen M."/>
            <person name="Gordon S.G."/>
            <person name="Govers F."/>
            <person name="Grunwald N.J."/>
            <person name="Huang W."/>
            <person name="Ivors K.L."/>
            <person name="Jones R.W."/>
            <person name="Kamoun S."/>
            <person name="Krampis K."/>
            <person name="Lamour K.H."/>
            <person name="Lee M.K."/>
            <person name="McDonald W.H."/>
            <person name="Medina M."/>
            <person name="Meijer H.J."/>
            <person name="Nordberg E.K."/>
            <person name="Maclean D.J."/>
            <person name="Ospina-Giraldo M.D."/>
            <person name="Morris P.F."/>
            <person name="Phuntumart V."/>
            <person name="Putnam N.H."/>
            <person name="Rash S."/>
            <person name="Rose J.K."/>
            <person name="Sakihama Y."/>
            <person name="Salamov A.A."/>
            <person name="Savidor A."/>
            <person name="Scheuring C.F."/>
            <person name="Smith B.M."/>
            <person name="Sobral B.W."/>
            <person name="Terry A."/>
            <person name="Torto-Alalibo T.A."/>
            <person name="Win J."/>
            <person name="Xu Z."/>
            <person name="Zhang H."/>
            <person name="Grigoriev I.V."/>
            <person name="Rokhsar D.S."/>
            <person name="Boore J.L."/>
        </authorList>
    </citation>
    <scope>NUCLEOTIDE SEQUENCE [LARGE SCALE GENOMIC DNA]</scope>
    <source>
        <strain evidence="1 2">P6497</strain>
    </source>
</reference>
<accession>G5A1D7</accession>
<dbReference type="EMBL" id="JH159158">
    <property type="protein sequence ID" value="EGZ10736.1"/>
    <property type="molecule type" value="Genomic_DNA"/>
</dbReference>
<dbReference type="AlphaFoldDB" id="G5A1D7"/>
<organism evidence="1 2">
    <name type="scientific">Phytophthora sojae (strain P6497)</name>
    <name type="common">Soybean stem and root rot agent</name>
    <name type="synonym">Phytophthora megasperma f. sp. glycines</name>
    <dbReference type="NCBI Taxonomy" id="1094619"/>
    <lineage>
        <taxon>Eukaryota</taxon>
        <taxon>Sar</taxon>
        <taxon>Stramenopiles</taxon>
        <taxon>Oomycota</taxon>
        <taxon>Peronosporomycetes</taxon>
        <taxon>Peronosporales</taxon>
        <taxon>Peronosporaceae</taxon>
        <taxon>Phytophthora</taxon>
    </lineage>
</organism>
<name>G5A1D7_PHYSP</name>
<feature type="non-terminal residue" evidence="1">
    <location>
        <position position="1"/>
    </location>
</feature>